<dbReference type="EMBL" id="VIIS01000191">
    <property type="protein sequence ID" value="KAF0312105.1"/>
    <property type="molecule type" value="Genomic_DNA"/>
</dbReference>
<dbReference type="Proteomes" id="UP000440578">
    <property type="component" value="Unassembled WGS sequence"/>
</dbReference>
<sequence length="108" mass="12452">MKLSRSEILMKLSNVFFCASNISTSTSSFEAGVQHDPNLNRLAVNMFTKTEQYLQGELDAVLGEYHLLTEMNRRTEAKYREMRDTGRETQTAIELLNAKYLELEPCLR</sequence>
<gene>
    <name evidence="2" type="primary">Blos2_1</name>
    <name evidence="2" type="ORF">FJT64_017149</name>
</gene>
<dbReference type="Pfam" id="PF10046">
    <property type="entry name" value="BLOC1_2"/>
    <property type="match status" value="1"/>
</dbReference>
<dbReference type="GO" id="GO:0032418">
    <property type="term" value="P:lysosome localization"/>
    <property type="evidence" value="ECO:0007669"/>
    <property type="project" value="TreeGrafter"/>
</dbReference>
<dbReference type="GO" id="GO:0016197">
    <property type="term" value="P:endosomal transport"/>
    <property type="evidence" value="ECO:0007669"/>
    <property type="project" value="TreeGrafter"/>
</dbReference>
<comment type="caution">
    <text evidence="2">The sequence shown here is derived from an EMBL/GenBank/DDBJ whole genome shotgun (WGS) entry which is preliminary data.</text>
</comment>
<dbReference type="OrthoDB" id="244061at2759"/>
<dbReference type="PANTHER" id="PTHR46479:SF1">
    <property type="entry name" value="BIOGENESIS OF LYSOSOME-RELATED ORGANELLES COMPLEX 1 SUBUNIT 2"/>
    <property type="match status" value="1"/>
</dbReference>
<organism evidence="2 3">
    <name type="scientific">Amphibalanus amphitrite</name>
    <name type="common">Striped barnacle</name>
    <name type="synonym">Balanus amphitrite</name>
    <dbReference type="NCBI Taxonomy" id="1232801"/>
    <lineage>
        <taxon>Eukaryota</taxon>
        <taxon>Metazoa</taxon>
        <taxon>Ecdysozoa</taxon>
        <taxon>Arthropoda</taxon>
        <taxon>Crustacea</taxon>
        <taxon>Multicrustacea</taxon>
        <taxon>Cirripedia</taxon>
        <taxon>Thoracica</taxon>
        <taxon>Thoracicalcarea</taxon>
        <taxon>Balanomorpha</taxon>
        <taxon>Balanoidea</taxon>
        <taxon>Balanidae</taxon>
        <taxon>Amphibalaninae</taxon>
        <taxon>Amphibalanus</taxon>
    </lineage>
</organism>
<dbReference type="GO" id="GO:0031083">
    <property type="term" value="C:BLOC-1 complex"/>
    <property type="evidence" value="ECO:0007669"/>
    <property type="project" value="TreeGrafter"/>
</dbReference>
<dbReference type="PANTHER" id="PTHR46479">
    <property type="entry name" value="BIOGENESIS OF LYSOSOME-RELATED ORGANELLES COMPLEX 1 SUBUNIT 2"/>
    <property type="match status" value="1"/>
</dbReference>
<dbReference type="GO" id="GO:0099078">
    <property type="term" value="C:BORC complex"/>
    <property type="evidence" value="ECO:0007669"/>
    <property type="project" value="TreeGrafter"/>
</dbReference>
<evidence type="ECO:0000256" key="1">
    <source>
        <dbReference type="ARBA" id="ARBA00008468"/>
    </source>
</evidence>
<dbReference type="InterPro" id="IPR019269">
    <property type="entry name" value="BLOC1_su2"/>
</dbReference>
<reference evidence="2 3" key="1">
    <citation type="submission" date="2019-07" db="EMBL/GenBank/DDBJ databases">
        <title>Draft genome assembly of a fouling barnacle, Amphibalanus amphitrite (Darwin, 1854): The first reference genome for Thecostraca.</title>
        <authorList>
            <person name="Kim W."/>
        </authorList>
    </citation>
    <scope>NUCLEOTIDE SEQUENCE [LARGE SCALE GENOMIC DNA]</scope>
    <source>
        <strain evidence="2">SNU_AA5</strain>
        <tissue evidence="2">Soma without cirri and trophi</tissue>
    </source>
</reference>
<accession>A0A6A4WYT7</accession>
<dbReference type="GO" id="GO:0043015">
    <property type="term" value="F:gamma-tubulin binding"/>
    <property type="evidence" value="ECO:0007669"/>
    <property type="project" value="TreeGrafter"/>
</dbReference>
<keyword evidence="3" id="KW-1185">Reference proteome</keyword>
<dbReference type="GO" id="GO:0000930">
    <property type="term" value="C:gamma-tubulin complex"/>
    <property type="evidence" value="ECO:0007669"/>
    <property type="project" value="TreeGrafter"/>
</dbReference>
<protein>
    <submittedName>
        <fullName evidence="2">Biogenesis of lysosome-related organelles complex 1 subunit 2</fullName>
    </submittedName>
</protein>
<proteinExistence type="inferred from homology"/>
<comment type="similarity">
    <text evidence="1">Belongs to the BLOC1S2 family.</text>
</comment>
<name>A0A6A4WYT7_AMPAM</name>
<evidence type="ECO:0000313" key="2">
    <source>
        <dbReference type="EMBL" id="KAF0312105.1"/>
    </source>
</evidence>
<evidence type="ECO:0000313" key="3">
    <source>
        <dbReference type="Proteomes" id="UP000440578"/>
    </source>
</evidence>
<dbReference type="AlphaFoldDB" id="A0A6A4WYT7"/>